<proteinExistence type="predicted"/>
<protein>
    <submittedName>
        <fullName evidence="2">Amidase</fullName>
    </submittedName>
</protein>
<evidence type="ECO:0000313" key="3">
    <source>
        <dbReference type="Proteomes" id="UP000035996"/>
    </source>
</evidence>
<dbReference type="InterPro" id="IPR020556">
    <property type="entry name" value="Amidase_CS"/>
</dbReference>
<dbReference type="SUPFAM" id="SSF75304">
    <property type="entry name" value="Amidase signature (AS) enzymes"/>
    <property type="match status" value="1"/>
</dbReference>
<organism evidence="2 3">
    <name type="scientific">Guptibacillus hwajinpoensis</name>
    <dbReference type="NCBI Taxonomy" id="208199"/>
    <lineage>
        <taxon>Bacteria</taxon>
        <taxon>Bacillati</taxon>
        <taxon>Bacillota</taxon>
        <taxon>Bacilli</taxon>
        <taxon>Bacillales</taxon>
        <taxon>Guptibacillaceae</taxon>
        <taxon>Guptibacillus</taxon>
    </lineage>
</organism>
<dbReference type="GO" id="GO:0012505">
    <property type="term" value="C:endomembrane system"/>
    <property type="evidence" value="ECO:0007669"/>
    <property type="project" value="TreeGrafter"/>
</dbReference>
<reference evidence="2" key="1">
    <citation type="submission" date="2015-06" db="EMBL/GenBank/DDBJ databases">
        <authorList>
            <person name="Liu B."/>
            <person name="Wang J."/>
            <person name="Zhu Y."/>
            <person name="Liu G."/>
            <person name="Chen Q."/>
            <person name="Zheng C."/>
            <person name="Che J."/>
            <person name="Ge C."/>
            <person name="Shi H."/>
            <person name="Pan Z."/>
            <person name="Liu X."/>
        </authorList>
    </citation>
    <scope>NUCLEOTIDE SEQUENCE [LARGE SCALE GENOMIC DNA]</scope>
    <source>
        <strain evidence="2">DSM 16346</strain>
    </source>
</reference>
<accession>A0A0J6CWU4</accession>
<dbReference type="PATRIC" id="fig|157733.3.peg.251"/>
<dbReference type="PANTHER" id="PTHR43372">
    <property type="entry name" value="FATTY-ACID AMIDE HYDROLASE"/>
    <property type="match status" value="1"/>
</dbReference>
<evidence type="ECO:0000259" key="1">
    <source>
        <dbReference type="Pfam" id="PF01425"/>
    </source>
</evidence>
<dbReference type="EMBL" id="LELK01000004">
    <property type="protein sequence ID" value="KMM36529.1"/>
    <property type="molecule type" value="Genomic_DNA"/>
</dbReference>
<evidence type="ECO:0000313" key="2">
    <source>
        <dbReference type="EMBL" id="KMM36529.1"/>
    </source>
</evidence>
<comment type="caution">
    <text evidence="2">The sequence shown here is derived from an EMBL/GenBank/DDBJ whole genome shotgun (WGS) entry which is preliminary data.</text>
</comment>
<dbReference type="Pfam" id="PF01425">
    <property type="entry name" value="Amidase"/>
    <property type="match status" value="1"/>
</dbReference>
<dbReference type="AlphaFoldDB" id="A0A0J6CWU4"/>
<dbReference type="InterPro" id="IPR052739">
    <property type="entry name" value="FAAH2"/>
</dbReference>
<dbReference type="Gene3D" id="3.90.1300.10">
    <property type="entry name" value="Amidase signature (AS) domain"/>
    <property type="match status" value="1"/>
</dbReference>
<dbReference type="PROSITE" id="PS00571">
    <property type="entry name" value="AMIDASES"/>
    <property type="match status" value="1"/>
</dbReference>
<dbReference type="Proteomes" id="UP000035996">
    <property type="component" value="Unassembled WGS sequence"/>
</dbReference>
<keyword evidence="3" id="KW-1185">Reference proteome</keyword>
<dbReference type="PANTHER" id="PTHR43372:SF4">
    <property type="entry name" value="FATTY-ACID AMIDE HYDROLASE 2"/>
    <property type="match status" value="1"/>
</dbReference>
<dbReference type="RefSeq" id="WP_048311241.1">
    <property type="nucleotide sequence ID" value="NZ_CP119526.1"/>
</dbReference>
<feature type="domain" description="Amidase" evidence="1">
    <location>
        <begin position="25"/>
        <end position="451"/>
    </location>
</feature>
<sequence length="483" mass="53844">MKLVEMDALSLSKEISNREISSYNAVKTYIDHLKTINPVLNCLVENRFEAAIEEARKADYTLTTEEPRGRLFGVPISVKECFHVENMTTTGGLSYRAGSREQKDAEVIRRLRAEGAIILGKTNTPALCFCQETDNKHYGRTNNPWDITRTAGGSSGGEGSLIAAGGAAVGIGADIGGSIRFPAHFNGVVGFKSGNRQVSQEGNFPYVDKPEQERMLGIGAMSKSVQDARLINQIIANEQPPNRSLSDFKIVYPLPHHRFPINRETYQLITSIRDTFDGELAEEQANPPFFNEAALMWQQMMSIDGGADMAKLMVDHDRASPFGEFMKEKFFRNSDVHPYLSWALIGARLFKPTQKQINQIHVALKRGDDILEDYLDDRILIMPVYHSPAPVHGQLYQELFSIRKTFLNYMPNVAYANVWGLPSLVVPVGMSRDGLPIGVQLVSRVGNEEALFQFGEQLEKRVGGYNRCTAHDEAVEQAEAELV</sequence>
<name>A0A0J6CWU4_9BACL</name>
<gene>
    <name evidence="2" type="ORF">AB986_11185</name>
</gene>
<dbReference type="STRING" id="157733.AB986_11185"/>
<dbReference type="InterPro" id="IPR023631">
    <property type="entry name" value="Amidase_dom"/>
</dbReference>
<dbReference type="InterPro" id="IPR036928">
    <property type="entry name" value="AS_sf"/>
</dbReference>